<dbReference type="Proteomes" id="UP001169006">
    <property type="component" value="Unassembled WGS sequence"/>
</dbReference>
<dbReference type="SMART" id="SM00112">
    <property type="entry name" value="CA"/>
    <property type="match status" value="2"/>
</dbReference>
<dbReference type="RefSeq" id="WP_302077946.1">
    <property type="nucleotide sequence ID" value="NZ_JAUKWQ010000005.1"/>
</dbReference>
<name>A0ABT8T0T0_9HYPH</name>
<dbReference type="SUPFAM" id="SSF49313">
    <property type="entry name" value="Cadherin-like"/>
    <property type="match status" value="2"/>
</dbReference>
<feature type="domain" description="Cadherin" evidence="2">
    <location>
        <begin position="935"/>
        <end position="1032"/>
    </location>
</feature>
<dbReference type="CDD" id="cd11304">
    <property type="entry name" value="Cadherin_repeat"/>
    <property type="match status" value="1"/>
</dbReference>
<dbReference type="InterPro" id="IPR015919">
    <property type="entry name" value="Cadherin-like_sf"/>
</dbReference>
<dbReference type="Pfam" id="PF00353">
    <property type="entry name" value="HemolysinCabind"/>
    <property type="match status" value="1"/>
</dbReference>
<gene>
    <name evidence="3" type="ORF">Q2T52_16800</name>
</gene>
<dbReference type="InterPro" id="IPR041498">
    <property type="entry name" value="Big_6"/>
</dbReference>
<feature type="region of interest" description="Disordered" evidence="1">
    <location>
        <begin position="170"/>
        <end position="213"/>
    </location>
</feature>
<evidence type="ECO:0000313" key="4">
    <source>
        <dbReference type="Proteomes" id="UP001169006"/>
    </source>
</evidence>
<dbReference type="PRINTS" id="PR00205">
    <property type="entry name" value="CADHERIN"/>
</dbReference>
<dbReference type="InterPro" id="IPR011049">
    <property type="entry name" value="Serralysin-like_metalloprot_C"/>
</dbReference>
<dbReference type="Pfam" id="PF13946">
    <property type="entry name" value="DUF4214"/>
    <property type="match status" value="1"/>
</dbReference>
<feature type="domain" description="Cadherin" evidence="2">
    <location>
        <begin position="841"/>
        <end position="935"/>
    </location>
</feature>
<dbReference type="InterPro" id="IPR001343">
    <property type="entry name" value="Hemolysn_Ca-bd"/>
</dbReference>
<feature type="compositionally biased region" description="Gly residues" evidence="1">
    <location>
        <begin position="178"/>
        <end position="194"/>
    </location>
</feature>
<dbReference type="SUPFAM" id="SSF51120">
    <property type="entry name" value="beta-Roll"/>
    <property type="match status" value="1"/>
</dbReference>
<sequence length="1253" mass="129858">MASIQGIYVALFGRPADPTGLAYFNSVTKNGTDLSGIGNLTGTAEYQSRFAGMSSEQVVNAIYQSLLGRAGEPSGIQFWVQQMQSGRFNINNIAIAILDGAKDSDLQTVTTKVAAADLFTARLDTPAKIAAYVGNTAAQAAREFLSTVTKDNPATVSTIDTTVTKVQTIAGNATGSGPTSGTGTTGTPGSGGTDQSGPAPDTTPPDAPTMTASKAGISGTAEAGSTITLSVGTQILAKDIKADQKGQWVYAGKLPVNNGTEVSFTATATDAANNVSKPTTVKAVYDNVAPSSPTVAIDVNSKTLKGTAEAGASILLKADGVDLATVKADGNGNWTFDGTLPTNTGSKAVIFSALATDASDNTSAAATVEAAYDNVAPGAPTIRMDAGTMTLFGSAEPLSTITLLGENAGPKGSTTVSLGTVTANEKGIWKYDGWISPNPGRIPIFFSATATDTSNNTSPATIEHIVYDNVAPQAPVIFHYDKFAKILTGTAEPLSTITLFSKRADANTDTPLALGTVKADANGEWRYDGSSGPNQDGVSVLFSATATDGWGNVSRAGTFYLKDDNVVPNAPAIALDITTRTFSGTAEPGSTVSLISGQTVIATGIMVGPDKIWSYSLTKLPDNNNTGLGFTAVVTDSSNNPSLTATVQVTYDNVAPRPPVIRYDVDTKTLFGKAEALSTVTLISEGAGATAGQVVSLGTVKADANGDWRYDGWIKPNQNNVQVYFSATATDSSNNTSAAAVEYLTYDNVAPNAPSITYDKASSSLSGTAEPRATITLKADGTYFGSVETNGSGQWVYSGPLPTFDLKNGITFTATATDSYKNESAASILKVPGANVAPSFASSAISVDLKDSSAIGATIYTAAATDPDNDKLIYSLSTGDKSLFAVNADGTIKLLRAVDYGQMKTASIDVAVSDGQHSVSQTITFNVKDDTKPVFSSGSSATIDENNSVNAIVYKATTADNSKQAVVYTLDDGSKADFSISADGTVTANRSFDFEAAGNPTSFKVIATDQAGNATTQSVNFAIRDLVEDSTFTGTDGADIIDKSGSVNNWTIYGQAGNDTIKGGSGNDKIDPGSGRDTVDISGGGFDTIYINGKDRLPPDWTQSGLLQIKGFRGGDPQVGGTKGILAFDVKDVVDATGTPKTYTTPFQVDPTRGGLKGDGADVTNQVALIFSNVPSDMQSLSRLIDEGWFSVQGGGKAYFLVGAPKIPQFYIYYADVPKEGSSPYLYLHQIGTVEMPTGQDVEFIDRANLLFI</sequence>
<reference evidence="3" key="1">
    <citation type="journal article" date="2015" name="Int. J. Syst. Evol. Microbiol.">
        <title>Rhizobium oryzicola sp. nov., potential plant-growth-promoting endophytic bacteria isolated from rice roots.</title>
        <authorList>
            <person name="Zhang X.X."/>
            <person name="Gao J.S."/>
            <person name="Cao Y.H."/>
            <person name="Sheirdil R.A."/>
            <person name="Wang X.C."/>
            <person name="Zhang L."/>
        </authorList>
    </citation>
    <scope>NUCLEOTIDE SEQUENCE</scope>
    <source>
        <strain evidence="3">05753</strain>
    </source>
</reference>
<dbReference type="Gene3D" id="2.150.10.10">
    <property type="entry name" value="Serralysin-like metalloprotease, C-terminal"/>
    <property type="match status" value="1"/>
</dbReference>
<dbReference type="InterPro" id="IPR025282">
    <property type="entry name" value="DUF4214"/>
</dbReference>
<dbReference type="Gene3D" id="2.60.40.10">
    <property type="entry name" value="Immunoglobulins"/>
    <property type="match status" value="7"/>
</dbReference>
<proteinExistence type="predicted"/>
<dbReference type="InterPro" id="IPR013783">
    <property type="entry name" value="Ig-like_fold"/>
</dbReference>
<organism evidence="3 4">
    <name type="scientific">Rhizobium oryzicola</name>
    <dbReference type="NCBI Taxonomy" id="1232668"/>
    <lineage>
        <taxon>Bacteria</taxon>
        <taxon>Pseudomonadati</taxon>
        <taxon>Pseudomonadota</taxon>
        <taxon>Alphaproteobacteria</taxon>
        <taxon>Hyphomicrobiales</taxon>
        <taxon>Rhizobiaceae</taxon>
        <taxon>Rhizobium/Agrobacterium group</taxon>
        <taxon>Rhizobium</taxon>
    </lineage>
</organism>
<evidence type="ECO:0000256" key="1">
    <source>
        <dbReference type="SAM" id="MobiDB-lite"/>
    </source>
</evidence>
<reference evidence="3" key="2">
    <citation type="submission" date="2023-07" db="EMBL/GenBank/DDBJ databases">
        <authorList>
            <person name="Sun H."/>
        </authorList>
    </citation>
    <scope>NUCLEOTIDE SEQUENCE</scope>
    <source>
        <strain evidence="3">05753</strain>
    </source>
</reference>
<evidence type="ECO:0000259" key="2">
    <source>
        <dbReference type="PROSITE" id="PS50268"/>
    </source>
</evidence>
<comment type="caution">
    <text evidence="3">The sequence shown here is derived from an EMBL/GenBank/DDBJ whole genome shotgun (WGS) entry which is preliminary data.</text>
</comment>
<dbReference type="PROSITE" id="PS50268">
    <property type="entry name" value="CADHERIN_2"/>
    <property type="match status" value="2"/>
</dbReference>
<keyword evidence="4" id="KW-1185">Reference proteome</keyword>
<dbReference type="Pfam" id="PF17936">
    <property type="entry name" value="Big_6"/>
    <property type="match status" value="3"/>
</dbReference>
<protein>
    <submittedName>
        <fullName evidence="3">Ig-like domain-containing protein</fullName>
    </submittedName>
</protein>
<dbReference type="InterPro" id="IPR002126">
    <property type="entry name" value="Cadherin-like_dom"/>
</dbReference>
<dbReference type="Gene3D" id="1.10.3130.20">
    <property type="entry name" value="Phycobilisome linker domain"/>
    <property type="match status" value="1"/>
</dbReference>
<dbReference type="InterPro" id="IPR038255">
    <property type="entry name" value="PBS_linker_sf"/>
</dbReference>
<evidence type="ECO:0000313" key="3">
    <source>
        <dbReference type="EMBL" id="MDO1583748.1"/>
    </source>
</evidence>
<dbReference type="EMBL" id="JAUKWQ010000005">
    <property type="protein sequence ID" value="MDO1583748.1"/>
    <property type="molecule type" value="Genomic_DNA"/>
</dbReference>
<accession>A0ABT8T0T0</accession>
<dbReference type="Gene3D" id="2.60.40.60">
    <property type="entry name" value="Cadherins"/>
    <property type="match status" value="1"/>
</dbReference>